<keyword evidence="2" id="KW-0722">Serine protease inhibitor</keyword>
<evidence type="ECO:0000256" key="1">
    <source>
        <dbReference type="ARBA" id="ARBA00022690"/>
    </source>
</evidence>
<feature type="domain" description="BPTI/Kunitz inhibitor" evidence="4">
    <location>
        <begin position="247"/>
        <end position="297"/>
    </location>
</feature>
<dbReference type="Pfam" id="PF00014">
    <property type="entry name" value="Kunitz_BPTI"/>
    <property type="match status" value="2"/>
</dbReference>
<name>A0A1I8EH29_WUCBA</name>
<dbReference type="InterPro" id="IPR036880">
    <property type="entry name" value="Kunitz_BPTI_sf"/>
</dbReference>
<dbReference type="AlphaFoldDB" id="A0A1I8EH29"/>
<dbReference type="PROSITE" id="PS00280">
    <property type="entry name" value="BPTI_KUNITZ_1"/>
    <property type="match status" value="1"/>
</dbReference>
<evidence type="ECO:0000259" key="4">
    <source>
        <dbReference type="PROSITE" id="PS50279"/>
    </source>
</evidence>
<protein>
    <recommendedName>
        <fullName evidence="4">BPTI/Kunitz inhibitor domain-containing protein</fullName>
    </recommendedName>
</protein>
<dbReference type="InterPro" id="IPR050098">
    <property type="entry name" value="TFPI/VKTCI-like"/>
</dbReference>
<reference evidence="5" key="1">
    <citation type="submission" date="2016-11" db="UniProtKB">
        <authorList>
            <consortium name="WormBaseParasite"/>
        </authorList>
    </citation>
    <scope>IDENTIFICATION</scope>
    <source>
        <strain evidence="5">pt0022</strain>
    </source>
</reference>
<dbReference type="InterPro" id="IPR020901">
    <property type="entry name" value="Prtase_inh_Kunz-CS"/>
</dbReference>
<feature type="domain" description="BPTI/Kunitz inhibitor" evidence="4">
    <location>
        <begin position="127"/>
        <end position="177"/>
    </location>
</feature>
<dbReference type="PANTHER" id="PTHR10083">
    <property type="entry name" value="KUNITZ-TYPE PROTEASE INHIBITOR-RELATED"/>
    <property type="match status" value="1"/>
</dbReference>
<keyword evidence="3" id="KW-1133">Transmembrane helix</keyword>
<dbReference type="CDD" id="cd00109">
    <property type="entry name" value="Kunitz-type"/>
    <property type="match status" value="1"/>
</dbReference>
<dbReference type="PROSITE" id="PS50279">
    <property type="entry name" value="BPTI_KUNITZ_2"/>
    <property type="match status" value="2"/>
</dbReference>
<dbReference type="InterPro" id="IPR002223">
    <property type="entry name" value="Kunitz_BPTI"/>
</dbReference>
<dbReference type="STRING" id="6293.A0A1I8EH29"/>
<evidence type="ECO:0000256" key="3">
    <source>
        <dbReference type="SAM" id="Phobius"/>
    </source>
</evidence>
<sequence>MKTKEENDRQNVYSCLKSSDNLKKWKFHLFNFTWLCNKTKALNTMFVPQNLLLSIIIGYFRLIVICCKLPFNNTDSEYLPKVQNQYFQTYDNIGIRHKLIKQRSVAMPQQFSFSFDPSSQVRGAKACSLPQQIGNGPYRIPRWYYNSIRMRCELFYWSGCCANGNNFPSIHNCKRLCEGFCFPKLFTRYHNFSASKRSYNGCIIIGRICQIQSKSFFTLLSKYNVTQYFNFSLKKNNITNTYIVDPCKQDLDQGHGKTLQARYYFNKYTRVCEQFDYHGIDGNRNNFESLQECQQQCPEALSPCSHGSSTPQIPCFGDSACGVNQFCHFGQSQLTTVCCNRSRKINNKT</sequence>
<dbReference type="Gene3D" id="4.10.410.10">
    <property type="entry name" value="Pancreatic trypsin inhibitor Kunitz domain"/>
    <property type="match status" value="2"/>
</dbReference>
<evidence type="ECO:0000256" key="2">
    <source>
        <dbReference type="ARBA" id="ARBA00022900"/>
    </source>
</evidence>
<dbReference type="GO" id="GO:0004867">
    <property type="term" value="F:serine-type endopeptidase inhibitor activity"/>
    <property type="evidence" value="ECO:0007669"/>
    <property type="project" value="UniProtKB-KW"/>
</dbReference>
<keyword evidence="3" id="KW-0812">Transmembrane</keyword>
<keyword evidence="1" id="KW-0646">Protease inhibitor</keyword>
<dbReference type="CDD" id="cd22593">
    <property type="entry name" value="Kunitz_conkunitzin"/>
    <property type="match status" value="1"/>
</dbReference>
<keyword evidence="3" id="KW-0472">Membrane</keyword>
<evidence type="ECO:0000313" key="5">
    <source>
        <dbReference type="WBParaSite" id="maker-PairedContig_2050-snap-gene-0.4-mRNA-1"/>
    </source>
</evidence>
<organism evidence="5">
    <name type="scientific">Wuchereria bancrofti</name>
    <dbReference type="NCBI Taxonomy" id="6293"/>
    <lineage>
        <taxon>Eukaryota</taxon>
        <taxon>Metazoa</taxon>
        <taxon>Ecdysozoa</taxon>
        <taxon>Nematoda</taxon>
        <taxon>Chromadorea</taxon>
        <taxon>Rhabditida</taxon>
        <taxon>Spirurina</taxon>
        <taxon>Spiruromorpha</taxon>
        <taxon>Filarioidea</taxon>
        <taxon>Onchocercidae</taxon>
        <taxon>Wuchereria</taxon>
    </lineage>
</organism>
<dbReference type="SUPFAM" id="SSF57362">
    <property type="entry name" value="BPTI-like"/>
    <property type="match status" value="2"/>
</dbReference>
<dbReference type="SMART" id="SM00131">
    <property type="entry name" value="KU"/>
    <property type="match status" value="2"/>
</dbReference>
<proteinExistence type="predicted"/>
<dbReference type="WBParaSite" id="maker-PairedContig_2050-snap-gene-0.4-mRNA-1">
    <property type="protein sequence ID" value="maker-PairedContig_2050-snap-gene-0.4-mRNA-1"/>
    <property type="gene ID" value="maker-PairedContig_2050-snap-gene-0.4"/>
</dbReference>
<feature type="transmembrane region" description="Helical" evidence="3">
    <location>
        <begin position="51"/>
        <end position="71"/>
    </location>
</feature>
<accession>A0A1I8EH29</accession>